<evidence type="ECO:0000313" key="2">
    <source>
        <dbReference type="EMBL" id="OWM74407.1"/>
    </source>
</evidence>
<accession>A0A218WNG5</accession>
<reference evidence="3" key="1">
    <citation type="journal article" date="2017" name="Plant J.">
        <title>The pomegranate (Punica granatum L.) genome and the genomics of punicalagin biosynthesis.</title>
        <authorList>
            <person name="Qin G."/>
            <person name="Xu C."/>
            <person name="Ming R."/>
            <person name="Tang H."/>
            <person name="Guyot R."/>
            <person name="Kramer E.M."/>
            <person name="Hu Y."/>
            <person name="Yi X."/>
            <person name="Qi Y."/>
            <person name="Xu X."/>
            <person name="Gao Z."/>
            <person name="Pan H."/>
            <person name="Jian J."/>
            <person name="Tian Y."/>
            <person name="Yue Z."/>
            <person name="Xu Y."/>
        </authorList>
    </citation>
    <scope>NUCLEOTIDE SEQUENCE [LARGE SCALE GENOMIC DNA]</scope>
    <source>
        <strain evidence="3">cv. Dabenzi</strain>
    </source>
</reference>
<evidence type="ECO:0000256" key="1">
    <source>
        <dbReference type="SAM" id="SignalP"/>
    </source>
</evidence>
<comment type="caution">
    <text evidence="2">The sequence shown here is derived from an EMBL/GenBank/DDBJ whole genome shotgun (WGS) entry which is preliminary data.</text>
</comment>
<feature type="chain" id="PRO_5012826777" evidence="1">
    <location>
        <begin position="21"/>
        <end position="50"/>
    </location>
</feature>
<feature type="signal peptide" evidence="1">
    <location>
        <begin position="1"/>
        <end position="20"/>
    </location>
</feature>
<dbReference type="EMBL" id="MTKT01003779">
    <property type="protein sequence ID" value="OWM74407.1"/>
    <property type="molecule type" value="Genomic_DNA"/>
</dbReference>
<evidence type="ECO:0000313" key="3">
    <source>
        <dbReference type="Proteomes" id="UP000197138"/>
    </source>
</evidence>
<protein>
    <submittedName>
        <fullName evidence="2">Uncharacterized protein</fullName>
    </submittedName>
</protein>
<dbReference type="AlphaFoldDB" id="A0A218WNG5"/>
<organism evidence="2 3">
    <name type="scientific">Punica granatum</name>
    <name type="common">Pomegranate</name>
    <dbReference type="NCBI Taxonomy" id="22663"/>
    <lineage>
        <taxon>Eukaryota</taxon>
        <taxon>Viridiplantae</taxon>
        <taxon>Streptophyta</taxon>
        <taxon>Embryophyta</taxon>
        <taxon>Tracheophyta</taxon>
        <taxon>Spermatophyta</taxon>
        <taxon>Magnoliopsida</taxon>
        <taxon>eudicotyledons</taxon>
        <taxon>Gunneridae</taxon>
        <taxon>Pentapetalae</taxon>
        <taxon>rosids</taxon>
        <taxon>malvids</taxon>
        <taxon>Myrtales</taxon>
        <taxon>Lythraceae</taxon>
        <taxon>Punica</taxon>
    </lineage>
</organism>
<gene>
    <name evidence="2" type="ORF">CDL15_Pgr013311</name>
</gene>
<dbReference type="Proteomes" id="UP000197138">
    <property type="component" value="Unassembled WGS sequence"/>
</dbReference>
<sequence length="50" mass="5752">MPTDLITIGAIIIFLDLVDSLRSSGGQIVKKIKHAQKPFKGRWTRERRLF</sequence>
<name>A0A218WNG5_PUNGR</name>
<proteinExistence type="predicted"/>
<keyword evidence="1" id="KW-0732">Signal</keyword>